<name>A0A849HNX1_9MICO</name>
<gene>
    <name evidence="5" type="ORF">HJG52_19115</name>
</gene>
<keyword evidence="6" id="KW-1185">Reference proteome</keyword>
<dbReference type="GO" id="GO:0042276">
    <property type="term" value="P:error-prone translesion synthesis"/>
    <property type="evidence" value="ECO:0007669"/>
    <property type="project" value="TreeGrafter"/>
</dbReference>
<proteinExistence type="inferred from homology"/>
<protein>
    <submittedName>
        <fullName evidence="5">DNA polymerase IV</fullName>
    </submittedName>
</protein>
<comment type="similarity">
    <text evidence="1">Belongs to the DNA polymerase type-Y family.</text>
</comment>
<evidence type="ECO:0000256" key="1">
    <source>
        <dbReference type="ARBA" id="ARBA00010945"/>
    </source>
</evidence>
<evidence type="ECO:0000259" key="4">
    <source>
        <dbReference type="PROSITE" id="PS50173"/>
    </source>
</evidence>
<dbReference type="GO" id="GO:0003887">
    <property type="term" value="F:DNA-directed DNA polymerase activity"/>
    <property type="evidence" value="ECO:0007669"/>
    <property type="project" value="UniProtKB-EC"/>
</dbReference>
<dbReference type="InterPro" id="IPR043502">
    <property type="entry name" value="DNA/RNA_pol_sf"/>
</dbReference>
<dbReference type="AlphaFoldDB" id="A0A849HNX1"/>
<evidence type="ECO:0000313" key="6">
    <source>
        <dbReference type="Proteomes" id="UP000588586"/>
    </source>
</evidence>
<dbReference type="PANTHER" id="PTHR11076:SF33">
    <property type="entry name" value="DNA POLYMERASE KAPPA"/>
    <property type="match status" value="1"/>
</dbReference>
<evidence type="ECO:0000256" key="2">
    <source>
        <dbReference type="ARBA" id="ARBA00025589"/>
    </source>
</evidence>
<evidence type="ECO:0000313" key="5">
    <source>
        <dbReference type="EMBL" id="NNM48101.1"/>
    </source>
</evidence>
<sequence>MPERVLLHADADAFFASVEERDDPSLRGTPFVVGDPVVACASYPARALGIHAGMPLGRVRARWPDVRVVGFREGVHEQASEALFGLFRELTPLVEPGSMEEAFLDVSAVAGDAPTAGGVAARLRARCRTDVGLPVSVGVGRTKLMAKLASRRAKPDGLHVIAPADEPGVRNALRLEEIWGVGPRTQARLREAGLADLVAVRSVSREGLEDILGRTMGRLLHDIAHGRESSTVVLPKPRLSVNRTRTISPPSRSRSRVEAVLADCIERACGVLADDPRVPTRVDLVLRYDDGVELLVHRPLDLPGPAPTPATITGELAPMLAATAYEEDGRGVALVGVTAHLPRARE</sequence>
<dbReference type="Gene3D" id="3.40.1170.60">
    <property type="match status" value="1"/>
</dbReference>
<dbReference type="Pfam" id="PF00817">
    <property type="entry name" value="IMS"/>
    <property type="match status" value="1"/>
</dbReference>
<comment type="function">
    <text evidence="2">Poorly processive, error-prone DNA polymerase involved in untargeted mutagenesis. Copies undamaged DNA at stalled replication forks, which arise in vivo from mismatched or misaligned primer ends. These misaligned primers can be extended by PolIV. Exhibits no 3'-5' exonuclease (proofreading) activity. May be involved in translesional synthesis, in conjunction with the beta clamp from PolIII.</text>
</comment>
<dbReference type="Proteomes" id="UP000588586">
    <property type="component" value="Unassembled WGS sequence"/>
</dbReference>
<dbReference type="InterPro" id="IPR043128">
    <property type="entry name" value="Rev_trsase/Diguanyl_cyclase"/>
</dbReference>
<comment type="caution">
    <text evidence="5">The sequence shown here is derived from an EMBL/GenBank/DDBJ whole genome shotgun (WGS) entry which is preliminary data.</text>
</comment>
<dbReference type="PANTHER" id="PTHR11076">
    <property type="entry name" value="DNA REPAIR POLYMERASE UMUC / TRANSFERASE FAMILY MEMBER"/>
    <property type="match status" value="1"/>
</dbReference>
<dbReference type="EMBL" id="JABEPQ010000006">
    <property type="protein sequence ID" value="NNM48101.1"/>
    <property type="molecule type" value="Genomic_DNA"/>
</dbReference>
<dbReference type="CDD" id="cd03586">
    <property type="entry name" value="PolY_Pol_IV_kappa"/>
    <property type="match status" value="1"/>
</dbReference>
<dbReference type="PROSITE" id="PS50173">
    <property type="entry name" value="UMUC"/>
    <property type="match status" value="1"/>
</dbReference>
<dbReference type="GO" id="GO:0006281">
    <property type="term" value="P:DNA repair"/>
    <property type="evidence" value="ECO:0007669"/>
    <property type="project" value="InterPro"/>
</dbReference>
<accession>A0A849HNX1</accession>
<dbReference type="SUPFAM" id="SSF56672">
    <property type="entry name" value="DNA/RNA polymerases"/>
    <property type="match status" value="1"/>
</dbReference>
<evidence type="ECO:0000256" key="3">
    <source>
        <dbReference type="ARBA" id="ARBA00049244"/>
    </source>
</evidence>
<reference evidence="5 6" key="1">
    <citation type="submission" date="2020-04" db="EMBL/GenBank/DDBJ databases">
        <title>Knoellia sp. isolate from air conditioner.</title>
        <authorList>
            <person name="Chea S."/>
            <person name="Kim D.-U."/>
        </authorList>
    </citation>
    <scope>NUCLEOTIDE SEQUENCE [LARGE SCALE GENOMIC DNA]</scope>
    <source>
        <strain evidence="5 6">DB2414S</strain>
    </source>
</reference>
<dbReference type="GO" id="GO:0009432">
    <property type="term" value="P:SOS response"/>
    <property type="evidence" value="ECO:0007669"/>
    <property type="project" value="TreeGrafter"/>
</dbReference>
<dbReference type="InterPro" id="IPR022880">
    <property type="entry name" value="DNApol_IV"/>
</dbReference>
<organism evidence="5 6">
    <name type="scientific">Knoellia koreensis</name>
    <dbReference type="NCBI Taxonomy" id="2730921"/>
    <lineage>
        <taxon>Bacteria</taxon>
        <taxon>Bacillati</taxon>
        <taxon>Actinomycetota</taxon>
        <taxon>Actinomycetes</taxon>
        <taxon>Micrococcales</taxon>
        <taxon>Intrasporangiaceae</taxon>
        <taxon>Knoellia</taxon>
    </lineage>
</organism>
<feature type="domain" description="UmuC" evidence="4">
    <location>
        <begin position="6"/>
        <end position="182"/>
    </location>
</feature>
<dbReference type="GO" id="GO:0005829">
    <property type="term" value="C:cytosol"/>
    <property type="evidence" value="ECO:0007669"/>
    <property type="project" value="TreeGrafter"/>
</dbReference>
<dbReference type="Gene3D" id="1.10.150.20">
    <property type="entry name" value="5' to 3' exonuclease, C-terminal subdomain"/>
    <property type="match status" value="1"/>
</dbReference>
<comment type="catalytic activity">
    <reaction evidence="3">
        <text>DNA(n) + a 2'-deoxyribonucleoside 5'-triphosphate = DNA(n+1) + diphosphate</text>
        <dbReference type="Rhea" id="RHEA:22508"/>
        <dbReference type="Rhea" id="RHEA-COMP:17339"/>
        <dbReference type="Rhea" id="RHEA-COMP:17340"/>
        <dbReference type="ChEBI" id="CHEBI:33019"/>
        <dbReference type="ChEBI" id="CHEBI:61560"/>
        <dbReference type="ChEBI" id="CHEBI:173112"/>
        <dbReference type="EC" id="2.7.7.7"/>
    </reaction>
</comment>
<dbReference type="InterPro" id="IPR001126">
    <property type="entry name" value="UmuC"/>
</dbReference>
<dbReference type="Gene3D" id="3.30.70.270">
    <property type="match status" value="1"/>
</dbReference>
<dbReference type="InterPro" id="IPR050116">
    <property type="entry name" value="DNA_polymerase-Y"/>
</dbReference>